<dbReference type="EMBL" id="MN740992">
    <property type="protein sequence ID" value="QHU21686.1"/>
    <property type="molecule type" value="Genomic_DNA"/>
</dbReference>
<reference evidence="1" key="1">
    <citation type="journal article" date="2020" name="Nature">
        <title>Giant virus diversity and host interactions through global metagenomics.</title>
        <authorList>
            <person name="Schulz F."/>
            <person name="Roux S."/>
            <person name="Paez-Espino D."/>
            <person name="Jungbluth S."/>
            <person name="Walsh D.A."/>
            <person name="Denef V.J."/>
            <person name="McMahon K.D."/>
            <person name="Konstantinidis K.T."/>
            <person name="Eloe-Fadrosh E.A."/>
            <person name="Kyrpides N.C."/>
            <person name="Woyke T."/>
        </authorList>
    </citation>
    <scope>NUCLEOTIDE SEQUENCE</scope>
    <source>
        <strain evidence="1">GVMAG-S-3300013286-35</strain>
    </source>
</reference>
<sequence length="182" mass="21210">MQGVFIVEFYNTTDTLPECRLCFNNMASILDFVEENIRDITPDYKTYATAFENEKPIHEKQALTDDQRILVSFVPFVSKSSTRIFNKYITDSRKPTILIPSKTLAIVESGAINDISKDELENNDIVVDYEDSVKRKVYVKDKTLLRMKDTQGYIRWPYYTNKLIDRAYTRKVRIVPSLTAEK</sequence>
<accession>A0A6C0KX32</accession>
<dbReference type="AlphaFoldDB" id="A0A6C0KX32"/>
<organism evidence="1">
    <name type="scientific">viral metagenome</name>
    <dbReference type="NCBI Taxonomy" id="1070528"/>
    <lineage>
        <taxon>unclassified sequences</taxon>
        <taxon>metagenomes</taxon>
        <taxon>organismal metagenomes</taxon>
    </lineage>
</organism>
<name>A0A6C0KX32_9ZZZZ</name>
<proteinExistence type="predicted"/>
<protein>
    <submittedName>
        <fullName evidence="1">Uncharacterized protein</fullName>
    </submittedName>
</protein>
<evidence type="ECO:0000313" key="1">
    <source>
        <dbReference type="EMBL" id="QHU21686.1"/>
    </source>
</evidence>